<proteinExistence type="predicted"/>
<gene>
    <name evidence="3" type="ORF">Q4490_02275</name>
</gene>
<dbReference type="Proteomes" id="UP001169862">
    <property type="component" value="Unassembled WGS sequence"/>
</dbReference>
<dbReference type="Gene3D" id="3.30.700.10">
    <property type="entry name" value="Glycoprotein, Type 4 Pilin"/>
    <property type="match status" value="1"/>
</dbReference>
<dbReference type="GO" id="GO:0015627">
    <property type="term" value="C:type II protein secretion system complex"/>
    <property type="evidence" value="ECO:0007669"/>
    <property type="project" value="InterPro"/>
</dbReference>
<feature type="transmembrane region" description="Helical" evidence="2">
    <location>
        <begin position="12"/>
        <end position="31"/>
    </location>
</feature>
<name>A0AAW7XE36_9GAMM</name>
<protein>
    <submittedName>
        <fullName evidence="3">Prepilin-type N-terminal cleavage/methylation domain-containing protein</fullName>
    </submittedName>
</protein>
<dbReference type="RefSeq" id="WP_303548382.1">
    <property type="nucleotide sequence ID" value="NZ_CAXHZV010000001.1"/>
</dbReference>
<keyword evidence="2" id="KW-0472">Membrane</keyword>
<sequence>MTISNAYCKGLSLLELLIAVAVLGIIVSFAYPSYSAYKDKVDNGVAISQLQVLIDKIEIFNAVNNGFPNSLDELSLSGEQKTDPWGNNYVYLNLSTVKGNGKVRKDKNLKPINGAYDLYSKGKDGDSTSPINAKKSQDDIIVANDGSYIGLASDY</sequence>
<evidence type="ECO:0000313" key="4">
    <source>
        <dbReference type="Proteomes" id="UP001169862"/>
    </source>
</evidence>
<keyword evidence="2" id="KW-1133">Transmembrane helix</keyword>
<evidence type="ECO:0000313" key="3">
    <source>
        <dbReference type="EMBL" id="MDO6452380.1"/>
    </source>
</evidence>
<dbReference type="GO" id="GO:0015628">
    <property type="term" value="P:protein secretion by the type II secretion system"/>
    <property type="evidence" value="ECO:0007669"/>
    <property type="project" value="InterPro"/>
</dbReference>
<accession>A0AAW7XE36</accession>
<dbReference type="AlphaFoldDB" id="A0AAW7XE36"/>
<dbReference type="EMBL" id="JAUOPG010000001">
    <property type="protein sequence ID" value="MDO6452380.1"/>
    <property type="molecule type" value="Genomic_DNA"/>
</dbReference>
<dbReference type="SUPFAM" id="SSF54523">
    <property type="entry name" value="Pili subunits"/>
    <property type="match status" value="1"/>
</dbReference>
<organism evidence="3 4">
    <name type="scientific">Neptunomonas phycophila</name>
    <dbReference type="NCBI Taxonomy" id="1572645"/>
    <lineage>
        <taxon>Bacteria</taxon>
        <taxon>Pseudomonadati</taxon>
        <taxon>Pseudomonadota</taxon>
        <taxon>Gammaproteobacteria</taxon>
        <taxon>Oceanospirillales</taxon>
        <taxon>Oceanospirillaceae</taxon>
        <taxon>Neptunomonas</taxon>
    </lineage>
</organism>
<dbReference type="NCBIfam" id="TIGR02532">
    <property type="entry name" value="IV_pilin_GFxxxE"/>
    <property type="match status" value="1"/>
</dbReference>
<dbReference type="Pfam" id="PF07963">
    <property type="entry name" value="N_methyl"/>
    <property type="match status" value="1"/>
</dbReference>
<dbReference type="InterPro" id="IPR012902">
    <property type="entry name" value="N_methyl_site"/>
</dbReference>
<evidence type="ECO:0000256" key="1">
    <source>
        <dbReference type="ARBA" id="ARBA00022481"/>
    </source>
</evidence>
<dbReference type="InterPro" id="IPR045584">
    <property type="entry name" value="Pilin-like"/>
</dbReference>
<keyword evidence="1" id="KW-0488">Methylation</keyword>
<dbReference type="PROSITE" id="PS00409">
    <property type="entry name" value="PROKAR_NTER_METHYL"/>
    <property type="match status" value="1"/>
</dbReference>
<keyword evidence="2" id="KW-0812">Transmembrane</keyword>
<evidence type="ECO:0000256" key="2">
    <source>
        <dbReference type="SAM" id="Phobius"/>
    </source>
</evidence>
<dbReference type="PRINTS" id="PR00813">
    <property type="entry name" value="BCTERIALGSPG"/>
</dbReference>
<reference evidence="3" key="1">
    <citation type="submission" date="2023-07" db="EMBL/GenBank/DDBJ databases">
        <title>Genome content predicts the carbon catabolic preferences of heterotrophic bacteria.</title>
        <authorList>
            <person name="Gralka M."/>
        </authorList>
    </citation>
    <scope>NUCLEOTIDE SEQUENCE</scope>
    <source>
        <strain evidence="3">I2M16</strain>
    </source>
</reference>
<dbReference type="InterPro" id="IPR000983">
    <property type="entry name" value="Bac_GSPG_pilin"/>
</dbReference>
<comment type="caution">
    <text evidence="3">The sequence shown here is derived from an EMBL/GenBank/DDBJ whole genome shotgun (WGS) entry which is preliminary data.</text>
</comment>